<sequence length="165" mass="18538">MALNRIRHELEDIGRNPPANCSAGPTDPDDLLHWRATILGPADSPFKGGTFVLNVVFPDNYPFRPPKVNFTTKIYHPNIGSNGEICLDILKDQWAPTMTLSQTLLSICSLLCHPNPDDALDPLAAEAYLTNRKSYEETARQWTLEFATPRHNLLRQCSRSPPSRE</sequence>
<evidence type="ECO:0000256" key="4">
    <source>
        <dbReference type="RuleBase" id="RU362109"/>
    </source>
</evidence>
<dbReference type="SMART" id="SM00212">
    <property type="entry name" value="UBCc"/>
    <property type="match status" value="1"/>
</dbReference>
<dbReference type="PANTHER" id="PTHR24068">
    <property type="entry name" value="UBIQUITIN-CONJUGATING ENZYME E2"/>
    <property type="match status" value="1"/>
</dbReference>
<keyword evidence="4" id="KW-0067">ATP-binding</keyword>
<dbReference type="InterPro" id="IPR016135">
    <property type="entry name" value="UBQ-conjugating_enzyme/RWD"/>
</dbReference>
<gene>
    <name evidence="6" type="ORF">HPB48_007924</name>
</gene>
<evidence type="ECO:0000256" key="1">
    <source>
        <dbReference type="ARBA" id="ARBA00022679"/>
    </source>
</evidence>
<dbReference type="InterPro" id="IPR023313">
    <property type="entry name" value="UBQ-conjugating_AS"/>
</dbReference>
<dbReference type="Pfam" id="PF00179">
    <property type="entry name" value="UQ_con"/>
    <property type="match status" value="1"/>
</dbReference>
<dbReference type="AlphaFoldDB" id="A0A9J6FBY8"/>
<dbReference type="FunFam" id="3.10.110.10:FF:000002">
    <property type="entry name" value="Ubiquitin-conjugating enzyme E2 D3"/>
    <property type="match status" value="1"/>
</dbReference>
<evidence type="ECO:0000256" key="3">
    <source>
        <dbReference type="PROSITE-ProRule" id="PRU10133"/>
    </source>
</evidence>
<evidence type="ECO:0000256" key="2">
    <source>
        <dbReference type="ARBA" id="ARBA00022786"/>
    </source>
</evidence>
<evidence type="ECO:0000313" key="6">
    <source>
        <dbReference type="EMBL" id="KAH9360315.1"/>
    </source>
</evidence>
<keyword evidence="7" id="KW-1185">Reference proteome</keyword>
<dbReference type="OrthoDB" id="10253686at2759"/>
<protein>
    <recommendedName>
        <fullName evidence="5">UBC core domain-containing protein</fullName>
    </recommendedName>
</protein>
<reference evidence="6 7" key="1">
    <citation type="journal article" date="2020" name="Cell">
        <title>Large-Scale Comparative Analyses of Tick Genomes Elucidate Their Genetic Diversity and Vector Capacities.</title>
        <authorList>
            <consortium name="Tick Genome and Microbiome Consortium (TIGMIC)"/>
            <person name="Jia N."/>
            <person name="Wang J."/>
            <person name="Shi W."/>
            <person name="Du L."/>
            <person name="Sun Y."/>
            <person name="Zhan W."/>
            <person name="Jiang J.F."/>
            <person name="Wang Q."/>
            <person name="Zhang B."/>
            <person name="Ji P."/>
            <person name="Bell-Sakyi L."/>
            <person name="Cui X.M."/>
            <person name="Yuan T.T."/>
            <person name="Jiang B.G."/>
            <person name="Yang W.F."/>
            <person name="Lam T.T."/>
            <person name="Chang Q.C."/>
            <person name="Ding S.J."/>
            <person name="Wang X.J."/>
            <person name="Zhu J.G."/>
            <person name="Ruan X.D."/>
            <person name="Zhao L."/>
            <person name="Wei J.T."/>
            <person name="Ye R.Z."/>
            <person name="Que T.C."/>
            <person name="Du C.H."/>
            <person name="Zhou Y.H."/>
            <person name="Cheng J.X."/>
            <person name="Dai P.F."/>
            <person name="Guo W.B."/>
            <person name="Han X.H."/>
            <person name="Huang E.J."/>
            <person name="Li L.F."/>
            <person name="Wei W."/>
            <person name="Gao Y.C."/>
            <person name="Liu J.Z."/>
            <person name="Shao H.Z."/>
            <person name="Wang X."/>
            <person name="Wang C.C."/>
            <person name="Yang T.C."/>
            <person name="Huo Q.B."/>
            <person name="Li W."/>
            <person name="Chen H.Y."/>
            <person name="Chen S.E."/>
            <person name="Zhou L.G."/>
            <person name="Ni X.B."/>
            <person name="Tian J.H."/>
            <person name="Sheng Y."/>
            <person name="Liu T."/>
            <person name="Pan Y.S."/>
            <person name="Xia L.Y."/>
            <person name="Li J."/>
            <person name="Zhao F."/>
            <person name="Cao W.C."/>
        </authorList>
    </citation>
    <scope>NUCLEOTIDE SEQUENCE [LARGE SCALE GENOMIC DNA]</scope>
    <source>
        <strain evidence="6">HaeL-2018</strain>
    </source>
</reference>
<dbReference type="InterPro" id="IPR000608">
    <property type="entry name" value="UBC"/>
</dbReference>
<dbReference type="PROSITE" id="PS50127">
    <property type="entry name" value="UBC_2"/>
    <property type="match status" value="1"/>
</dbReference>
<dbReference type="Gene3D" id="3.10.110.10">
    <property type="entry name" value="Ubiquitin Conjugating Enzyme"/>
    <property type="match status" value="1"/>
</dbReference>
<feature type="active site" description="Glycyl thioester intermediate" evidence="3">
    <location>
        <position position="86"/>
    </location>
</feature>
<comment type="similarity">
    <text evidence="4">Belongs to the ubiquitin-conjugating enzyme family.</text>
</comment>
<dbReference type="Proteomes" id="UP000821853">
    <property type="component" value="Chromosome 1"/>
</dbReference>
<keyword evidence="1" id="KW-0808">Transferase</keyword>
<dbReference type="OMA" id="INGPIET"/>
<name>A0A9J6FBY8_HAELO</name>
<organism evidence="6 7">
    <name type="scientific">Haemaphysalis longicornis</name>
    <name type="common">Bush tick</name>
    <dbReference type="NCBI Taxonomy" id="44386"/>
    <lineage>
        <taxon>Eukaryota</taxon>
        <taxon>Metazoa</taxon>
        <taxon>Ecdysozoa</taxon>
        <taxon>Arthropoda</taxon>
        <taxon>Chelicerata</taxon>
        <taxon>Arachnida</taxon>
        <taxon>Acari</taxon>
        <taxon>Parasitiformes</taxon>
        <taxon>Ixodida</taxon>
        <taxon>Ixodoidea</taxon>
        <taxon>Ixodidae</taxon>
        <taxon>Haemaphysalinae</taxon>
        <taxon>Haemaphysalis</taxon>
    </lineage>
</organism>
<evidence type="ECO:0000313" key="7">
    <source>
        <dbReference type="Proteomes" id="UP000821853"/>
    </source>
</evidence>
<accession>A0A9J6FBY8</accession>
<comment type="caution">
    <text evidence="6">The sequence shown here is derived from an EMBL/GenBank/DDBJ whole genome shotgun (WGS) entry which is preliminary data.</text>
</comment>
<dbReference type="VEuPathDB" id="VectorBase:HLOH_060519"/>
<dbReference type="SUPFAM" id="SSF54495">
    <property type="entry name" value="UBC-like"/>
    <property type="match status" value="1"/>
</dbReference>
<proteinExistence type="inferred from homology"/>
<feature type="domain" description="UBC core" evidence="5">
    <location>
        <begin position="1"/>
        <end position="148"/>
    </location>
</feature>
<dbReference type="GO" id="GO:0016740">
    <property type="term" value="F:transferase activity"/>
    <property type="evidence" value="ECO:0007669"/>
    <property type="project" value="UniProtKB-KW"/>
</dbReference>
<dbReference type="EMBL" id="JABSTR010000001">
    <property type="protein sequence ID" value="KAH9360315.1"/>
    <property type="molecule type" value="Genomic_DNA"/>
</dbReference>
<evidence type="ECO:0000259" key="5">
    <source>
        <dbReference type="PROSITE" id="PS50127"/>
    </source>
</evidence>
<keyword evidence="2 4" id="KW-0833">Ubl conjugation pathway</keyword>
<keyword evidence="4" id="KW-0547">Nucleotide-binding</keyword>
<dbReference type="PROSITE" id="PS00183">
    <property type="entry name" value="UBC_1"/>
    <property type="match status" value="1"/>
</dbReference>
<dbReference type="GO" id="GO:0005524">
    <property type="term" value="F:ATP binding"/>
    <property type="evidence" value="ECO:0007669"/>
    <property type="project" value="UniProtKB-UniRule"/>
</dbReference>